<dbReference type="Proteomes" id="UP000623967">
    <property type="component" value="Unassembled WGS sequence"/>
</dbReference>
<evidence type="ECO:0000313" key="1">
    <source>
        <dbReference type="EMBL" id="MBL4953422.1"/>
    </source>
</evidence>
<comment type="caution">
    <text evidence="1">The sequence shown here is derived from an EMBL/GenBank/DDBJ whole genome shotgun (WGS) entry which is preliminary data.</text>
</comment>
<organism evidence="1 2">
    <name type="scientific">Neobacillus paridis</name>
    <dbReference type="NCBI Taxonomy" id="2803862"/>
    <lineage>
        <taxon>Bacteria</taxon>
        <taxon>Bacillati</taxon>
        <taxon>Bacillota</taxon>
        <taxon>Bacilli</taxon>
        <taxon>Bacillales</taxon>
        <taxon>Bacillaceae</taxon>
        <taxon>Neobacillus</taxon>
    </lineage>
</organism>
<protein>
    <recommendedName>
        <fullName evidence="3">YtxH domain-containing protein</fullName>
    </recommendedName>
</protein>
<evidence type="ECO:0000313" key="2">
    <source>
        <dbReference type="Proteomes" id="UP000623967"/>
    </source>
</evidence>
<proteinExistence type="predicted"/>
<dbReference type="RefSeq" id="WP_202654677.1">
    <property type="nucleotide sequence ID" value="NZ_JAESWB010000191.1"/>
</dbReference>
<sequence>MRNLRRMPFVKMFMPKRKTNGAIWASLASIGIGAAVLTMTKGKWFSNTLPLKDSVKKFASPIKDSVKNIVPKMNINNMDTAALTEFSQELLSSALNNKNKR</sequence>
<dbReference type="EMBL" id="JAESWB010000191">
    <property type="protein sequence ID" value="MBL4953422.1"/>
    <property type="molecule type" value="Genomic_DNA"/>
</dbReference>
<name>A0ABS1TQ61_9BACI</name>
<keyword evidence="2" id="KW-1185">Reference proteome</keyword>
<evidence type="ECO:0008006" key="3">
    <source>
        <dbReference type="Google" id="ProtNLM"/>
    </source>
</evidence>
<reference evidence="1 2" key="1">
    <citation type="submission" date="2021-01" db="EMBL/GenBank/DDBJ databases">
        <title>Genome public.</title>
        <authorList>
            <person name="Liu C."/>
            <person name="Sun Q."/>
        </authorList>
    </citation>
    <scope>NUCLEOTIDE SEQUENCE [LARGE SCALE GENOMIC DNA]</scope>
    <source>
        <strain evidence="1 2">YIM B02564</strain>
    </source>
</reference>
<accession>A0ABS1TQ61</accession>
<gene>
    <name evidence="1" type="ORF">JK635_14535</name>
</gene>